<keyword evidence="3" id="KW-1185">Reference proteome</keyword>
<accession>A0AAD7BQ60</accession>
<organism evidence="2 3">
    <name type="scientific">Roridomyces roridus</name>
    <dbReference type="NCBI Taxonomy" id="1738132"/>
    <lineage>
        <taxon>Eukaryota</taxon>
        <taxon>Fungi</taxon>
        <taxon>Dikarya</taxon>
        <taxon>Basidiomycota</taxon>
        <taxon>Agaricomycotina</taxon>
        <taxon>Agaricomycetes</taxon>
        <taxon>Agaricomycetidae</taxon>
        <taxon>Agaricales</taxon>
        <taxon>Marasmiineae</taxon>
        <taxon>Mycenaceae</taxon>
        <taxon>Roridomyces</taxon>
    </lineage>
</organism>
<feature type="region of interest" description="Disordered" evidence="1">
    <location>
        <begin position="1"/>
        <end position="24"/>
    </location>
</feature>
<name>A0AAD7BQ60_9AGAR</name>
<evidence type="ECO:0000313" key="2">
    <source>
        <dbReference type="EMBL" id="KAJ7627341.1"/>
    </source>
</evidence>
<proteinExistence type="predicted"/>
<comment type="caution">
    <text evidence="2">The sequence shown here is derived from an EMBL/GenBank/DDBJ whole genome shotgun (WGS) entry which is preliminary data.</text>
</comment>
<sequence>MSDRETHARDSPATSMASASEHPDDLETLWFEHLDPYDLDEVDRQDRDAPALVSRSSVRFEIADFIKLDSAALTELLGPSQKVTSTKPSAPGQPTVPVGRPDDYDIEDCFK</sequence>
<evidence type="ECO:0000256" key="1">
    <source>
        <dbReference type="SAM" id="MobiDB-lite"/>
    </source>
</evidence>
<dbReference type="AlphaFoldDB" id="A0AAD7BQ60"/>
<reference evidence="2" key="1">
    <citation type="submission" date="2023-03" db="EMBL/GenBank/DDBJ databases">
        <title>Massive genome expansion in bonnet fungi (Mycena s.s.) driven by repeated elements and novel gene families across ecological guilds.</title>
        <authorList>
            <consortium name="Lawrence Berkeley National Laboratory"/>
            <person name="Harder C.B."/>
            <person name="Miyauchi S."/>
            <person name="Viragh M."/>
            <person name="Kuo A."/>
            <person name="Thoen E."/>
            <person name="Andreopoulos B."/>
            <person name="Lu D."/>
            <person name="Skrede I."/>
            <person name="Drula E."/>
            <person name="Henrissat B."/>
            <person name="Morin E."/>
            <person name="Kohler A."/>
            <person name="Barry K."/>
            <person name="LaButti K."/>
            <person name="Morin E."/>
            <person name="Salamov A."/>
            <person name="Lipzen A."/>
            <person name="Mereny Z."/>
            <person name="Hegedus B."/>
            <person name="Baldrian P."/>
            <person name="Stursova M."/>
            <person name="Weitz H."/>
            <person name="Taylor A."/>
            <person name="Grigoriev I.V."/>
            <person name="Nagy L.G."/>
            <person name="Martin F."/>
            <person name="Kauserud H."/>
        </authorList>
    </citation>
    <scope>NUCLEOTIDE SEQUENCE</scope>
    <source>
        <strain evidence="2">9284</strain>
    </source>
</reference>
<dbReference type="Proteomes" id="UP001221142">
    <property type="component" value="Unassembled WGS sequence"/>
</dbReference>
<feature type="compositionally biased region" description="Basic and acidic residues" evidence="1">
    <location>
        <begin position="1"/>
        <end position="10"/>
    </location>
</feature>
<gene>
    <name evidence="2" type="ORF">FB45DRAFT_1004816</name>
</gene>
<feature type="region of interest" description="Disordered" evidence="1">
    <location>
        <begin position="80"/>
        <end position="104"/>
    </location>
</feature>
<dbReference type="EMBL" id="JARKIF010000011">
    <property type="protein sequence ID" value="KAJ7627341.1"/>
    <property type="molecule type" value="Genomic_DNA"/>
</dbReference>
<protein>
    <submittedName>
        <fullName evidence="2">Uncharacterized protein</fullName>
    </submittedName>
</protein>
<evidence type="ECO:0000313" key="3">
    <source>
        <dbReference type="Proteomes" id="UP001221142"/>
    </source>
</evidence>